<dbReference type="AlphaFoldDB" id="A0A8H4IZ93"/>
<evidence type="ECO:0000256" key="1">
    <source>
        <dbReference type="SAM" id="MobiDB-lite"/>
    </source>
</evidence>
<dbReference type="Proteomes" id="UP000572817">
    <property type="component" value="Unassembled WGS sequence"/>
</dbReference>
<dbReference type="PANTHER" id="PTHR42085:SF8">
    <property type="entry name" value="F-BOX DOMAIN-CONTAINING PROTEIN"/>
    <property type="match status" value="1"/>
</dbReference>
<dbReference type="InterPro" id="IPR038883">
    <property type="entry name" value="AN11006-like"/>
</dbReference>
<dbReference type="EMBL" id="WWBZ02000016">
    <property type="protein sequence ID" value="KAF4309856.1"/>
    <property type="molecule type" value="Genomic_DNA"/>
</dbReference>
<evidence type="ECO:0000313" key="2">
    <source>
        <dbReference type="EMBL" id="KAF4309856.1"/>
    </source>
</evidence>
<sequence length="426" mass="46185">MVDPPVSQHRCSGHCDYDPDSFANHDIPTLHRIADLYLGDVRLLVSHVIDLSSRAAQLDPAHRGVRAMCAAARQIAAITAERQLKLGELLDEVVRRKAPASATPPPRLPPIATSSAPLLDLPLTADEPPAPLPSSFPLLALPGEIRNLVYAFCLTPTSGSPVIRPYSDRRRSAAGGITPALLATSRQVHAEATPILYGANTLELDIFKVPRFMFQIAGSSRWLRQVRVTGLAELKVLGAGRAVEADEVDGCSRERRRSGGGGALRRIVSARSIRARRERSQGRWGEGDGQQEEGEWEDGGQGWEVSSQREPLRLQLYLLHRATNLQRLEVVWCGGEAGALTPGSPTPPGNAEAAARDVLGLLYPWLAAVAAAKGEKKAAARIVRPFTHCDDHGGGVDRVLFRKKLGMLLEKGLQLENEAEEDMIVD</sequence>
<feature type="region of interest" description="Disordered" evidence="1">
    <location>
        <begin position="278"/>
        <end position="303"/>
    </location>
</feature>
<evidence type="ECO:0000313" key="3">
    <source>
        <dbReference type="Proteomes" id="UP000572817"/>
    </source>
</evidence>
<dbReference type="PANTHER" id="PTHR42085">
    <property type="entry name" value="F-BOX DOMAIN-CONTAINING PROTEIN"/>
    <property type="match status" value="1"/>
</dbReference>
<reference evidence="2" key="1">
    <citation type="submission" date="2020-04" db="EMBL/GenBank/DDBJ databases">
        <title>Genome Assembly and Annotation of Botryosphaeria dothidea sdau 11-99, a Latent Pathogen of Apple Fruit Ring Rot in China.</title>
        <authorList>
            <person name="Yu C."/>
            <person name="Diao Y."/>
            <person name="Lu Q."/>
            <person name="Zhao J."/>
            <person name="Cui S."/>
            <person name="Peng C."/>
            <person name="He B."/>
            <person name="Liu H."/>
        </authorList>
    </citation>
    <scope>NUCLEOTIDE SEQUENCE [LARGE SCALE GENOMIC DNA]</scope>
    <source>
        <strain evidence="2">Sdau11-99</strain>
    </source>
</reference>
<name>A0A8H4IZ93_9PEZI</name>
<protein>
    <submittedName>
        <fullName evidence="2">Uncharacterized protein</fullName>
    </submittedName>
</protein>
<feature type="compositionally biased region" description="Acidic residues" evidence="1">
    <location>
        <begin position="289"/>
        <end position="298"/>
    </location>
</feature>
<comment type="caution">
    <text evidence="2">The sequence shown here is derived from an EMBL/GenBank/DDBJ whole genome shotgun (WGS) entry which is preliminary data.</text>
</comment>
<proteinExistence type="predicted"/>
<keyword evidence="3" id="KW-1185">Reference proteome</keyword>
<organism evidence="2 3">
    <name type="scientific">Botryosphaeria dothidea</name>
    <dbReference type="NCBI Taxonomy" id="55169"/>
    <lineage>
        <taxon>Eukaryota</taxon>
        <taxon>Fungi</taxon>
        <taxon>Dikarya</taxon>
        <taxon>Ascomycota</taxon>
        <taxon>Pezizomycotina</taxon>
        <taxon>Dothideomycetes</taxon>
        <taxon>Dothideomycetes incertae sedis</taxon>
        <taxon>Botryosphaeriales</taxon>
        <taxon>Botryosphaeriaceae</taxon>
        <taxon>Botryosphaeria</taxon>
    </lineage>
</organism>
<dbReference type="OrthoDB" id="5397846at2759"/>
<accession>A0A8H4IZ93</accession>
<gene>
    <name evidence="2" type="ORF">GTA08_BOTSDO02478</name>
</gene>